<dbReference type="AlphaFoldDB" id="A0A2A4XAM7"/>
<evidence type="ECO:0000313" key="5">
    <source>
        <dbReference type="Proteomes" id="UP000218767"/>
    </source>
</evidence>
<evidence type="ECO:0008006" key="6">
    <source>
        <dbReference type="Google" id="ProtNLM"/>
    </source>
</evidence>
<dbReference type="EMBL" id="NVUL01000021">
    <property type="protein sequence ID" value="PCI79115.1"/>
    <property type="molecule type" value="Genomic_DNA"/>
</dbReference>
<evidence type="ECO:0000256" key="3">
    <source>
        <dbReference type="PIRSR" id="PIRSR613078-2"/>
    </source>
</evidence>
<protein>
    <recommendedName>
        <fullName evidence="6">Histidine phosphatase family protein</fullName>
    </recommendedName>
</protein>
<keyword evidence="1" id="KW-0378">Hydrolase</keyword>
<evidence type="ECO:0000313" key="4">
    <source>
        <dbReference type="EMBL" id="PCI79115.1"/>
    </source>
</evidence>
<organism evidence="4 5">
    <name type="scientific">SAR86 cluster bacterium</name>
    <dbReference type="NCBI Taxonomy" id="2030880"/>
    <lineage>
        <taxon>Bacteria</taxon>
        <taxon>Pseudomonadati</taxon>
        <taxon>Pseudomonadota</taxon>
        <taxon>Gammaproteobacteria</taxon>
        <taxon>SAR86 cluster</taxon>
    </lineage>
</organism>
<dbReference type="Proteomes" id="UP000218767">
    <property type="component" value="Unassembled WGS sequence"/>
</dbReference>
<accession>A0A2A4XAM7</accession>
<name>A0A2A4XAM7_9GAMM</name>
<comment type="caution">
    <text evidence="4">The sequence shown here is derived from an EMBL/GenBank/DDBJ whole genome shotgun (WGS) entry which is preliminary data.</text>
</comment>
<dbReference type="InterPro" id="IPR029033">
    <property type="entry name" value="His_PPase_superfam"/>
</dbReference>
<dbReference type="Gene3D" id="3.40.50.1240">
    <property type="entry name" value="Phosphoglycerate mutase-like"/>
    <property type="match status" value="1"/>
</dbReference>
<dbReference type="GO" id="GO:0016787">
    <property type="term" value="F:hydrolase activity"/>
    <property type="evidence" value="ECO:0007669"/>
    <property type="project" value="UniProtKB-KW"/>
</dbReference>
<dbReference type="CDD" id="cd07067">
    <property type="entry name" value="HP_PGM_like"/>
    <property type="match status" value="1"/>
</dbReference>
<dbReference type="SUPFAM" id="SSF53254">
    <property type="entry name" value="Phosphoglycerate mutase-like"/>
    <property type="match status" value="1"/>
</dbReference>
<gene>
    <name evidence="4" type="ORF">COB20_05360</name>
</gene>
<sequence length="236" mass="26748">MSELILVRHGQASFGKASYDKLSEKGVEQVKILARHWQDVGEQFDHVYSGTLLRQKETANELLSLVKGAPTASIENPALNEYNGDPLMRVYLRDHAADEGFDTPFSWPIKDERLFQTVFEAACAKWIRGELKPNAEDSNFEYWQDFQSRVYTAVDEIMARHSSGSRVLISTSGGVIAMVLQRVLQFPDQAVITTNWMVRNSSVSRVKYGQGKVSLSQFNSLPHLERSGLQEMITYR</sequence>
<dbReference type="InterPro" id="IPR013078">
    <property type="entry name" value="His_Pase_superF_clade-1"/>
</dbReference>
<dbReference type="PANTHER" id="PTHR20935">
    <property type="entry name" value="PHOSPHOGLYCERATE MUTASE-RELATED"/>
    <property type="match status" value="1"/>
</dbReference>
<feature type="active site" description="Tele-phosphohistidine intermediate" evidence="2">
    <location>
        <position position="9"/>
    </location>
</feature>
<dbReference type="PANTHER" id="PTHR20935:SF0">
    <property type="entry name" value="SERINE_THREONINE-PROTEIN PHOSPHATASE PGAM5, MITOCHONDRIAL"/>
    <property type="match status" value="1"/>
</dbReference>
<proteinExistence type="predicted"/>
<dbReference type="Pfam" id="PF00300">
    <property type="entry name" value="His_Phos_1"/>
    <property type="match status" value="2"/>
</dbReference>
<feature type="active site" description="Proton donor/acceptor" evidence="2">
    <location>
        <position position="81"/>
    </location>
</feature>
<evidence type="ECO:0000256" key="1">
    <source>
        <dbReference type="ARBA" id="ARBA00022801"/>
    </source>
</evidence>
<dbReference type="InterPro" id="IPR051021">
    <property type="entry name" value="Mito_Ser/Thr_phosphatase"/>
</dbReference>
<feature type="binding site" evidence="3">
    <location>
        <position position="54"/>
    </location>
    <ligand>
        <name>substrate</name>
    </ligand>
</feature>
<evidence type="ECO:0000256" key="2">
    <source>
        <dbReference type="PIRSR" id="PIRSR613078-1"/>
    </source>
</evidence>
<reference evidence="5" key="1">
    <citation type="submission" date="2017-08" db="EMBL/GenBank/DDBJ databases">
        <title>A dynamic microbial community with high functional redundancy inhabits the cold, oxic subseafloor aquifer.</title>
        <authorList>
            <person name="Tully B.J."/>
            <person name="Wheat C.G."/>
            <person name="Glazer B.T."/>
            <person name="Huber J.A."/>
        </authorList>
    </citation>
    <scope>NUCLEOTIDE SEQUENCE [LARGE SCALE GENOMIC DNA]</scope>
</reference>
<dbReference type="SMART" id="SM00855">
    <property type="entry name" value="PGAM"/>
    <property type="match status" value="1"/>
</dbReference>